<keyword evidence="3 4" id="KW-0408">Iron</keyword>
<name>A0ABW2MPP2_9FLAO</name>
<evidence type="ECO:0000256" key="2">
    <source>
        <dbReference type="ARBA" id="ARBA00022723"/>
    </source>
</evidence>
<dbReference type="Gene3D" id="1.10.760.10">
    <property type="entry name" value="Cytochrome c-like domain"/>
    <property type="match status" value="1"/>
</dbReference>
<dbReference type="RefSeq" id="WP_380216550.1">
    <property type="nucleotide sequence ID" value="NZ_JBHTBN010000001.1"/>
</dbReference>
<evidence type="ECO:0000313" key="6">
    <source>
        <dbReference type="EMBL" id="MFC7356703.1"/>
    </source>
</evidence>
<protein>
    <submittedName>
        <fullName evidence="6">C-type cytochrome</fullName>
    </submittedName>
</protein>
<evidence type="ECO:0000256" key="3">
    <source>
        <dbReference type="ARBA" id="ARBA00023004"/>
    </source>
</evidence>
<sequence>MKIAVNKIIFLTSIFLISTIGIAALVYNQSKQNELVCATEIPQPICGTELNLSENAQDGKYLFKANCAACHKLYKNMVGPSLKGIVQREEYPSNEYFIDYVLNENKLLENNDEHAKAINTEYDYDYIHQFKLSNLETSKILEYLNE</sequence>
<dbReference type="EMBL" id="JBHTBN010000001">
    <property type="protein sequence ID" value="MFC7356703.1"/>
    <property type="molecule type" value="Genomic_DNA"/>
</dbReference>
<keyword evidence="1 4" id="KW-0349">Heme</keyword>
<keyword evidence="2 4" id="KW-0479">Metal-binding</keyword>
<dbReference type="SUPFAM" id="SSF46626">
    <property type="entry name" value="Cytochrome c"/>
    <property type="match status" value="1"/>
</dbReference>
<gene>
    <name evidence="6" type="ORF">ACFQO1_03315</name>
</gene>
<dbReference type="Pfam" id="PF00034">
    <property type="entry name" value="Cytochrom_C"/>
    <property type="match status" value="1"/>
</dbReference>
<evidence type="ECO:0000256" key="4">
    <source>
        <dbReference type="PROSITE-ProRule" id="PRU00433"/>
    </source>
</evidence>
<organism evidence="6 7">
    <name type="scientific">Jejudonia soesokkakensis</name>
    <dbReference type="NCBI Taxonomy" id="1323432"/>
    <lineage>
        <taxon>Bacteria</taxon>
        <taxon>Pseudomonadati</taxon>
        <taxon>Bacteroidota</taxon>
        <taxon>Flavobacteriia</taxon>
        <taxon>Flavobacteriales</taxon>
        <taxon>Flavobacteriaceae</taxon>
        <taxon>Jejudonia</taxon>
    </lineage>
</organism>
<dbReference type="Proteomes" id="UP001596415">
    <property type="component" value="Unassembled WGS sequence"/>
</dbReference>
<dbReference type="InterPro" id="IPR009056">
    <property type="entry name" value="Cyt_c-like_dom"/>
</dbReference>
<reference evidence="7" key="1">
    <citation type="journal article" date="2019" name="Int. J. Syst. Evol. Microbiol.">
        <title>The Global Catalogue of Microorganisms (GCM) 10K type strain sequencing project: providing services to taxonomists for standard genome sequencing and annotation.</title>
        <authorList>
            <consortium name="The Broad Institute Genomics Platform"/>
            <consortium name="The Broad Institute Genome Sequencing Center for Infectious Disease"/>
            <person name="Wu L."/>
            <person name="Ma J."/>
        </authorList>
    </citation>
    <scope>NUCLEOTIDE SEQUENCE [LARGE SCALE GENOMIC DNA]</scope>
    <source>
        <strain evidence="7">CGMCC 1.16306</strain>
    </source>
</reference>
<evidence type="ECO:0000259" key="5">
    <source>
        <dbReference type="PROSITE" id="PS51007"/>
    </source>
</evidence>
<dbReference type="PROSITE" id="PS51007">
    <property type="entry name" value="CYTC"/>
    <property type="match status" value="1"/>
</dbReference>
<proteinExistence type="predicted"/>
<accession>A0ABW2MPP2</accession>
<keyword evidence="7" id="KW-1185">Reference proteome</keyword>
<feature type="domain" description="Cytochrome c" evidence="5">
    <location>
        <begin position="54"/>
        <end position="146"/>
    </location>
</feature>
<evidence type="ECO:0000256" key="1">
    <source>
        <dbReference type="ARBA" id="ARBA00022617"/>
    </source>
</evidence>
<dbReference type="InterPro" id="IPR036909">
    <property type="entry name" value="Cyt_c-like_dom_sf"/>
</dbReference>
<evidence type="ECO:0000313" key="7">
    <source>
        <dbReference type="Proteomes" id="UP001596415"/>
    </source>
</evidence>
<comment type="caution">
    <text evidence="6">The sequence shown here is derived from an EMBL/GenBank/DDBJ whole genome shotgun (WGS) entry which is preliminary data.</text>
</comment>